<reference evidence="2 3" key="1">
    <citation type="submission" date="2023-03" db="EMBL/GenBank/DDBJ databases">
        <title>Strain FZY0004 represents a novel species in the genus Thalassospira isolated from seawater.</title>
        <authorList>
            <person name="Fu Z.-Y."/>
        </authorList>
    </citation>
    <scope>NUCLEOTIDE SEQUENCE [LARGE SCALE GENOMIC DNA]</scope>
    <source>
        <strain evidence="2 3">FZY0004</strain>
    </source>
</reference>
<keyword evidence="3" id="KW-1185">Reference proteome</keyword>
<organism evidence="2 3">
    <name type="scientific">Thalassospira aquimaris</name>
    <dbReference type="NCBI Taxonomy" id="3037796"/>
    <lineage>
        <taxon>Bacteria</taxon>
        <taxon>Pseudomonadati</taxon>
        <taxon>Pseudomonadota</taxon>
        <taxon>Alphaproteobacteria</taxon>
        <taxon>Rhodospirillales</taxon>
        <taxon>Thalassospiraceae</taxon>
        <taxon>Thalassospira</taxon>
    </lineage>
</organism>
<evidence type="ECO:0008006" key="4">
    <source>
        <dbReference type="Google" id="ProtNLM"/>
    </source>
</evidence>
<accession>A0ABT6GBM1</accession>
<sequence>MRNAPIKRDKWPNTGDPNKWFLHAGDFMKEICSAPGFWCLNSNLKYLTIRVDTRDGQRFKVYGRDGKQEIDADVVIEAARAWRSKFPGLYPEPEADEWSTGPAPYGVKVWVKLANGCQMQAAWVKDATLNEDHEPCDQWQAEDGEDHPESWHDGVCWDSNADGNPSMPVIGWKPVEVKPCK</sequence>
<feature type="region of interest" description="Disordered" evidence="1">
    <location>
        <begin position="138"/>
        <end position="169"/>
    </location>
</feature>
<protein>
    <recommendedName>
        <fullName evidence="4">Carbohydrate-binding domain-containing protein</fullName>
    </recommendedName>
</protein>
<evidence type="ECO:0000313" key="2">
    <source>
        <dbReference type="EMBL" id="MDG4719385.1"/>
    </source>
</evidence>
<evidence type="ECO:0000256" key="1">
    <source>
        <dbReference type="SAM" id="MobiDB-lite"/>
    </source>
</evidence>
<dbReference type="Proteomes" id="UP001529180">
    <property type="component" value="Unassembled WGS sequence"/>
</dbReference>
<proteinExistence type="predicted"/>
<gene>
    <name evidence="2" type="ORF">P7680_10290</name>
</gene>
<dbReference type="EMBL" id="JARSBO010000004">
    <property type="protein sequence ID" value="MDG4719385.1"/>
    <property type="molecule type" value="Genomic_DNA"/>
</dbReference>
<name>A0ABT6GBM1_9PROT</name>
<dbReference type="RefSeq" id="WP_278006827.1">
    <property type="nucleotide sequence ID" value="NZ_JARSBO010000004.1"/>
</dbReference>
<evidence type="ECO:0000313" key="3">
    <source>
        <dbReference type="Proteomes" id="UP001529180"/>
    </source>
</evidence>
<comment type="caution">
    <text evidence="2">The sequence shown here is derived from an EMBL/GenBank/DDBJ whole genome shotgun (WGS) entry which is preliminary data.</text>
</comment>